<feature type="region of interest" description="Disordered" evidence="1">
    <location>
        <begin position="983"/>
        <end position="1013"/>
    </location>
</feature>
<dbReference type="CTD" id="51720"/>
<dbReference type="GO" id="GO:0045739">
    <property type="term" value="P:positive regulation of DNA repair"/>
    <property type="evidence" value="ECO:0007669"/>
    <property type="project" value="TreeGrafter"/>
</dbReference>
<feature type="region of interest" description="Disordered" evidence="1">
    <location>
        <begin position="393"/>
        <end position="629"/>
    </location>
</feature>
<proteinExistence type="predicted"/>
<dbReference type="Ensembl" id="ENSMALT00000030542.1">
    <property type="protein sequence ID" value="ENSMALP00000030011.1"/>
    <property type="gene ID" value="ENSMALG00000020740.1"/>
</dbReference>
<dbReference type="PANTHER" id="PTHR15932:SF2">
    <property type="entry name" value="BRCA1-A COMPLEX SUBUNIT RAP80"/>
    <property type="match status" value="1"/>
</dbReference>
<dbReference type="Gene3D" id="6.10.250.1800">
    <property type="match status" value="1"/>
</dbReference>
<protein>
    <recommendedName>
        <fullName evidence="4">BRCA1-A complex subunit RAP80</fullName>
    </recommendedName>
</protein>
<dbReference type="GO" id="GO:0070531">
    <property type="term" value="C:BRCA1-A complex"/>
    <property type="evidence" value="ECO:0007669"/>
    <property type="project" value="InterPro"/>
</dbReference>
<feature type="compositionally biased region" description="Basic and acidic residues" evidence="1">
    <location>
        <begin position="412"/>
        <end position="422"/>
    </location>
</feature>
<organism evidence="2 3">
    <name type="scientific">Monopterus albus</name>
    <name type="common">Swamp eel</name>
    <dbReference type="NCBI Taxonomy" id="43700"/>
    <lineage>
        <taxon>Eukaryota</taxon>
        <taxon>Metazoa</taxon>
        <taxon>Chordata</taxon>
        <taxon>Craniata</taxon>
        <taxon>Vertebrata</taxon>
        <taxon>Euteleostomi</taxon>
        <taxon>Actinopterygii</taxon>
        <taxon>Neopterygii</taxon>
        <taxon>Teleostei</taxon>
        <taxon>Neoteleostei</taxon>
        <taxon>Acanthomorphata</taxon>
        <taxon>Anabantaria</taxon>
        <taxon>Synbranchiformes</taxon>
        <taxon>Synbranchidae</taxon>
        <taxon>Monopterus</taxon>
    </lineage>
</organism>
<dbReference type="Ensembl" id="ENSMALT00000030581.1">
    <property type="protein sequence ID" value="ENSMALP00000030049.1"/>
    <property type="gene ID" value="ENSMALG00000020740.1"/>
</dbReference>
<feature type="region of interest" description="Disordered" evidence="1">
    <location>
        <begin position="670"/>
        <end position="849"/>
    </location>
</feature>
<evidence type="ECO:0008006" key="4">
    <source>
        <dbReference type="Google" id="ProtNLM"/>
    </source>
</evidence>
<reference evidence="2" key="1">
    <citation type="submission" date="2025-05" db="UniProtKB">
        <authorList>
            <consortium name="Ensembl"/>
        </authorList>
    </citation>
    <scope>IDENTIFICATION</scope>
</reference>
<dbReference type="GO" id="GO:0006302">
    <property type="term" value="P:double-strand break repair"/>
    <property type="evidence" value="ECO:0007669"/>
    <property type="project" value="InterPro"/>
</dbReference>
<dbReference type="GO" id="GO:0042393">
    <property type="term" value="F:histone binding"/>
    <property type="evidence" value="ECO:0007669"/>
    <property type="project" value="TreeGrafter"/>
</dbReference>
<evidence type="ECO:0000313" key="3">
    <source>
        <dbReference type="Proteomes" id="UP000261600"/>
    </source>
</evidence>
<evidence type="ECO:0000256" key="1">
    <source>
        <dbReference type="SAM" id="MobiDB-lite"/>
    </source>
</evidence>
<dbReference type="PANTHER" id="PTHR15932">
    <property type="entry name" value="UBIQUITIN INTERACTION MOTIF-CONTAINING PROTEIN 1"/>
    <property type="match status" value="1"/>
</dbReference>
<name>A0A3Q3K874_MONAL</name>
<dbReference type="AlphaFoldDB" id="A0A3Q3K874"/>
<feature type="compositionally biased region" description="Polar residues" evidence="1">
    <location>
        <begin position="473"/>
        <end position="482"/>
    </location>
</feature>
<feature type="compositionally biased region" description="Basic residues" evidence="1">
    <location>
        <begin position="694"/>
        <end position="705"/>
    </location>
</feature>
<feature type="region of interest" description="Disordered" evidence="1">
    <location>
        <begin position="161"/>
        <end position="207"/>
    </location>
</feature>
<dbReference type="STRING" id="43700.ENSMALP00000030011"/>
<feature type="compositionally biased region" description="Basic and acidic residues" evidence="1">
    <location>
        <begin position="543"/>
        <end position="552"/>
    </location>
</feature>
<feature type="compositionally biased region" description="Low complexity" evidence="1">
    <location>
        <begin position="676"/>
        <end position="688"/>
    </location>
</feature>
<feature type="compositionally biased region" description="Basic and acidic residues" evidence="1">
    <location>
        <begin position="819"/>
        <end position="848"/>
    </location>
</feature>
<feature type="region of interest" description="Disordered" evidence="1">
    <location>
        <begin position="1"/>
        <end position="80"/>
    </location>
</feature>
<dbReference type="CDD" id="cd20912">
    <property type="entry name" value="AIR_RAP80-like"/>
    <property type="match status" value="1"/>
</dbReference>
<evidence type="ECO:0000313" key="2">
    <source>
        <dbReference type="Ensembl" id="ENSMALP00000030049.1"/>
    </source>
</evidence>
<keyword evidence="3" id="KW-1185">Reference proteome</keyword>
<dbReference type="Proteomes" id="UP000261600">
    <property type="component" value="Unplaced"/>
</dbReference>
<dbReference type="GeneID" id="109968704"/>
<feature type="compositionally biased region" description="Acidic residues" evidence="1">
    <location>
        <begin position="36"/>
        <end position="53"/>
    </location>
</feature>
<dbReference type="RefSeq" id="XP_020470834.1">
    <property type="nucleotide sequence ID" value="XM_020615178.1"/>
</dbReference>
<accession>A0A3Q3K874</accession>
<sequence length="1052" mass="115147">MMRGRRGRSSLSATQEHARMALGKDGSGVTSGSQMIDEEAPDDEAVSDSDNEEAPSPLPSARERRRRERGNKSRSKELTEEEMVNLALHLSAQEANVGVFKLQQEDEAMKKAIQESMDSQTQPCSPCQSQSLLPAGVSSLRLCSRRKLSFSDRKWTSAIDEGASEDVCPPESDLHREANTAGNENNNGNKNRKRKRGSPLPEMSDLSQTQKLCSQVSPCSSKSLSAPLGSPQSPDSTQIDECQLMKSPVFPSTGCRVEVRIPRLSQDLLHTCRTSGFVLCSQDSCTMTPKSLSAHPKSPTFPKSPRELGACPKSPVFSETDQGDDSEAELSPEYVKSPVFGTNTQHERSPSACTASVGVCGNSGFIFSSQGTLISSMRSMSCWPKSPVFPRSPRNLSPLETSAIGKNPVISETDRGQTEQRHGCSTSPVFRTQRRQKIHPDVNKSPVVPSAPELGGSNSEGCSPHVGDPPQSPRQDTQTTHSQDGRSNRIATSSKSGGAQELNEASKDWNETMMTGNMTLRWSDEEEEDDDITPVGSPSPVFPEERPVHQADDQAAPLNHKAAASPGTGGSNGSPGRVSARGFGTPRDRSSSNKHVSLRSPSSSASTSRQQPSNTEREPQPTVHYYWGVPFCPRGLDPDNYTQVILAQMKVYEKCLKQAQRHLLRKAEWGEPILPQPEKSQSPESPAESPERHIPRRPGLRQRSKKQCEAGDSSPAEAEEEEGQDVEREEGEWIGGQADADDFGVCPETQLSDSNSTQDLIMATGSRVELRPESPEVLEVGTIFRGDSPAGDKPPEEEEQMEVDAPEDGKMEGSIPDCGKVEEQNVRMEEEKVDRGHPDVEEIKDPVHQRLSSPELELAAIPPTPETTVDCPICQGSFPVTEIEVHAAYCDGEVAVVDERRPEGDCFQVSLKPRRKRTRRADEESSNPLNAGKNQEKCYICQKAVPLREYSRHTELCIHQHSSKAEASQRGCLLSALEQIESRGSDAGPSGSNLQPRDVIDLRDDDKEDDGVSAFRVSDSPIRAFTSISEATDCLIDFTKQPRAKKLSRKRR</sequence>
<dbReference type="InterPro" id="IPR038868">
    <property type="entry name" value="RAP80"/>
</dbReference>
<feature type="compositionally biased region" description="Acidic residues" evidence="1">
    <location>
        <begin position="795"/>
        <end position="806"/>
    </location>
</feature>
<feature type="compositionally biased region" description="Acidic residues" evidence="1">
    <location>
        <begin position="717"/>
        <end position="732"/>
    </location>
</feature>
<feature type="compositionally biased region" description="Low complexity" evidence="1">
    <location>
        <begin position="598"/>
        <end position="613"/>
    </location>
</feature>
<feature type="compositionally biased region" description="Polar residues" evidence="1">
    <location>
        <begin position="749"/>
        <end position="759"/>
    </location>
</feature>
<dbReference type="GO" id="GO:0070530">
    <property type="term" value="F:K63-linked polyubiquitin modification-dependent protein binding"/>
    <property type="evidence" value="ECO:0007669"/>
    <property type="project" value="InterPro"/>
</dbReference>